<keyword evidence="3 7" id="KW-0560">Oxidoreductase</keyword>
<evidence type="ECO:0000313" key="7">
    <source>
        <dbReference type="EMBL" id="NIJ17219.1"/>
    </source>
</evidence>
<dbReference type="RefSeq" id="WP_167303833.1">
    <property type="nucleotide sequence ID" value="NZ_JAASQR010000003.1"/>
</dbReference>
<reference evidence="7 8" key="1">
    <citation type="submission" date="2020-03" db="EMBL/GenBank/DDBJ databases">
        <title>Genomic Encyclopedia of Type Strains, Phase IV (KMG-IV): sequencing the most valuable type-strain genomes for metagenomic binning, comparative biology and taxonomic classification.</title>
        <authorList>
            <person name="Goeker M."/>
        </authorList>
    </citation>
    <scope>NUCLEOTIDE SEQUENCE [LARGE SCALE GENOMIC DNA]</scope>
    <source>
        <strain evidence="7 8">DSM 21299</strain>
    </source>
</reference>
<dbReference type="PANTHER" id="PTHR43105">
    <property type="entry name" value="RESPIRATORY NITRATE REDUCTASE"/>
    <property type="match status" value="1"/>
</dbReference>
<dbReference type="SMART" id="SM00926">
    <property type="entry name" value="Molybdop_Fe4S4"/>
    <property type="match status" value="1"/>
</dbReference>
<accession>A0A846M5R2</accession>
<keyword evidence="8" id="KW-1185">Reference proteome</keyword>
<dbReference type="SUPFAM" id="SSF53706">
    <property type="entry name" value="Formate dehydrogenase/DMSO reductase, domains 1-3"/>
    <property type="match status" value="1"/>
</dbReference>
<dbReference type="Pfam" id="PF04879">
    <property type="entry name" value="Molybdop_Fe4S4"/>
    <property type="match status" value="1"/>
</dbReference>
<evidence type="ECO:0000256" key="1">
    <source>
        <dbReference type="ARBA" id="ARBA00022485"/>
    </source>
</evidence>
<keyword evidence="1" id="KW-0004">4Fe-4S</keyword>
<dbReference type="Gene3D" id="3.40.50.740">
    <property type="match status" value="1"/>
</dbReference>
<gene>
    <name evidence="7" type="ORF">FHS54_002208</name>
</gene>
<dbReference type="GO" id="GO:0046872">
    <property type="term" value="F:metal ion binding"/>
    <property type="evidence" value="ECO:0007669"/>
    <property type="project" value="UniProtKB-KW"/>
</dbReference>
<evidence type="ECO:0000256" key="4">
    <source>
        <dbReference type="ARBA" id="ARBA00023004"/>
    </source>
</evidence>
<dbReference type="AlphaFoldDB" id="A0A846M5R2"/>
<dbReference type="InterPro" id="IPR006656">
    <property type="entry name" value="Mopterin_OxRdtase"/>
</dbReference>
<dbReference type="EMBL" id="JAASQR010000003">
    <property type="protein sequence ID" value="NIJ17219.1"/>
    <property type="molecule type" value="Genomic_DNA"/>
</dbReference>
<evidence type="ECO:0000256" key="2">
    <source>
        <dbReference type="ARBA" id="ARBA00022723"/>
    </source>
</evidence>
<keyword evidence="5" id="KW-0411">Iron-sulfur</keyword>
<comment type="caution">
    <text evidence="7">The sequence shown here is derived from an EMBL/GenBank/DDBJ whole genome shotgun (WGS) entry which is preliminary data.</text>
</comment>
<keyword evidence="2" id="KW-0479">Metal-binding</keyword>
<dbReference type="GO" id="GO:0051539">
    <property type="term" value="F:4 iron, 4 sulfur cluster binding"/>
    <property type="evidence" value="ECO:0007669"/>
    <property type="project" value="UniProtKB-KW"/>
</dbReference>
<evidence type="ECO:0000259" key="6">
    <source>
        <dbReference type="PROSITE" id="PS51669"/>
    </source>
</evidence>
<evidence type="ECO:0000256" key="3">
    <source>
        <dbReference type="ARBA" id="ARBA00023002"/>
    </source>
</evidence>
<dbReference type="PROSITE" id="PS51669">
    <property type="entry name" value="4FE4S_MOW_BIS_MGD"/>
    <property type="match status" value="1"/>
</dbReference>
<evidence type="ECO:0000256" key="5">
    <source>
        <dbReference type="ARBA" id="ARBA00023014"/>
    </source>
</evidence>
<dbReference type="InterPro" id="IPR006963">
    <property type="entry name" value="Mopterin_OxRdtase_4Fe-4S_dom"/>
</dbReference>
<keyword evidence="4" id="KW-0408">Iron</keyword>
<dbReference type="GO" id="GO:0016491">
    <property type="term" value="F:oxidoreductase activity"/>
    <property type="evidence" value="ECO:0007669"/>
    <property type="project" value="UniProtKB-KW"/>
</dbReference>
<sequence>MAIVRTLCGQCPVGCGIRAVTGEGRDLSFTGDAVHPANNGQLCAKSDAIREMVALEGRLLHPMAGHRRIGWDRAIDQAARGLASALSRHGPDSVAMYVSGNLLTEDYYVANKLMKGFVGSANIDAAWRNDDVEGAYRAGLGEDVVPGTYEDMDAADLILMVGAATGDRHPVLMDRIQAVREERSVRLVLLTSGEAGERQNVDLILSITPGTEAALLNGLLLHCHDIGALDRDFMARSVDVPPGFWEALRPDHDLWSVARRCGVAPVDLRAFYDMLGSMRRVVTLHGSGSGQASGLSLSRAILNLHLAMGWIGRTGAAPMPLPAALNAMGGREAGCFSGELAAHMDFSVPSLERTGRFWGSRAIATGPGLDGDALIDAIGAGRIKVLWMLGGMPPADHPLRAVLDRVPFKMVSTAWMDPDIAAQQMIALPSPVWAEKDGTMTGADRLISRQRRIFPLPGQAKPDWWSVTRIGQAMGWGDAFHYERPAEIYREYARLTAYQNGGERLLNLRRHGPISNPAYDELTPWRWGEVPFGDGRFPTESGKARLILG</sequence>
<dbReference type="InterPro" id="IPR050123">
    <property type="entry name" value="Prok_molybdopt-oxidoreductase"/>
</dbReference>
<dbReference type="Proteomes" id="UP000576821">
    <property type="component" value="Unassembled WGS sequence"/>
</dbReference>
<dbReference type="Gene3D" id="2.20.25.90">
    <property type="entry name" value="ADC-like domains"/>
    <property type="match status" value="1"/>
</dbReference>
<feature type="domain" description="4Fe-4S Mo/W bis-MGD-type" evidence="6">
    <location>
        <begin position="1"/>
        <end position="57"/>
    </location>
</feature>
<dbReference type="Pfam" id="PF00384">
    <property type="entry name" value="Molybdopterin"/>
    <property type="match status" value="1"/>
</dbReference>
<name>A0A846M5R2_9SPHN</name>
<protein>
    <submittedName>
        <fullName evidence="7">Assimilatory nitrate reductase catalytic subunit</fullName>
        <ecNumber evidence="7">1.7.99.4</ecNumber>
    </submittedName>
</protein>
<dbReference type="EC" id="1.7.99.4" evidence="7"/>
<dbReference type="GO" id="GO:0016020">
    <property type="term" value="C:membrane"/>
    <property type="evidence" value="ECO:0007669"/>
    <property type="project" value="TreeGrafter"/>
</dbReference>
<proteinExistence type="predicted"/>
<evidence type="ECO:0000313" key="8">
    <source>
        <dbReference type="Proteomes" id="UP000576821"/>
    </source>
</evidence>
<dbReference type="PANTHER" id="PTHR43105:SF9">
    <property type="entry name" value="NADPH-FE(3+) OXIDOREDUCTASE SUBUNIT ALPHA"/>
    <property type="match status" value="1"/>
</dbReference>
<organism evidence="7 8">
    <name type="scientific">Sphingobium vermicomposti</name>
    <dbReference type="NCBI Taxonomy" id="529005"/>
    <lineage>
        <taxon>Bacteria</taxon>
        <taxon>Pseudomonadati</taxon>
        <taxon>Pseudomonadota</taxon>
        <taxon>Alphaproteobacteria</taxon>
        <taxon>Sphingomonadales</taxon>
        <taxon>Sphingomonadaceae</taxon>
        <taxon>Sphingobium</taxon>
    </lineage>
</organism>
<dbReference type="Gene3D" id="3.40.228.10">
    <property type="entry name" value="Dimethylsulfoxide Reductase, domain 2"/>
    <property type="match status" value="1"/>
</dbReference>